<evidence type="ECO:0000256" key="3">
    <source>
        <dbReference type="PROSITE-ProRule" id="PRU00023"/>
    </source>
</evidence>
<name>A0ABR6CC63_9HYPH</name>
<comment type="caution">
    <text evidence="4">The sequence shown here is derived from an EMBL/GenBank/DDBJ whole genome shotgun (WGS) entry which is preliminary data.</text>
</comment>
<dbReference type="Gene3D" id="1.25.40.20">
    <property type="entry name" value="Ankyrin repeat-containing domain"/>
    <property type="match status" value="2"/>
</dbReference>
<gene>
    <name evidence="4" type="ORF">HNQ97_004626</name>
</gene>
<dbReference type="EMBL" id="JACJHZ010000025">
    <property type="protein sequence ID" value="MBA9022610.1"/>
    <property type="molecule type" value="Genomic_DNA"/>
</dbReference>
<protein>
    <recommendedName>
        <fullName evidence="6">Ankyrin</fullName>
    </recommendedName>
</protein>
<feature type="repeat" description="ANK" evidence="3">
    <location>
        <begin position="115"/>
        <end position="140"/>
    </location>
</feature>
<evidence type="ECO:0000313" key="5">
    <source>
        <dbReference type="Proteomes" id="UP000587524"/>
    </source>
</evidence>
<evidence type="ECO:0000313" key="4">
    <source>
        <dbReference type="EMBL" id="MBA9022610.1"/>
    </source>
</evidence>
<accession>A0ABR6CC63</accession>
<keyword evidence="2 3" id="KW-0040">ANK repeat</keyword>
<evidence type="ECO:0000256" key="1">
    <source>
        <dbReference type="ARBA" id="ARBA00022737"/>
    </source>
</evidence>
<evidence type="ECO:0000256" key="2">
    <source>
        <dbReference type="ARBA" id="ARBA00023043"/>
    </source>
</evidence>
<evidence type="ECO:0008006" key="6">
    <source>
        <dbReference type="Google" id="ProtNLM"/>
    </source>
</evidence>
<sequence length="448" mass="48056">MLDYLAEAGVDLNLKDGEGYTPVMRALEQGRVDNALKLRDLGASLEGVTDDGYTVRVLAEVAGLDDFGPEPPGQGIQLSPEAANDILLKAAELGDTQSVRLALESGADVSAKASNGWTPVMVAALAGRADIVALLAERGALGPSDEPLDKVGDHVDAIVAALVGKGNGDPAAIDAILTTIIRHKDVSADNDYYRAVAARQGHYLELIDHYFPASDLPPLELDLPLITANDRDSWAKVQRALADKGLYQGTIDGTPGLGTFSALVGYLAPFEELLLRRSITAMQRTQNLRRATGSASSRGYGSFRLRDDEAFGQIRMKAGNAIGAGYFGRLNRFSTKRTLQFGYFDPTTTADAPVIEGQQGLAEDDTIMRRLELKIAGGEFVIIREPETTQAMLFSYDGAGPKIFRWKEINEPLSEVPLPGANLMDKVEPLGSYSIILNATEPEPDGNP</sequence>
<dbReference type="InterPro" id="IPR002110">
    <property type="entry name" value="Ankyrin_rpt"/>
</dbReference>
<dbReference type="PANTHER" id="PTHR24171">
    <property type="entry name" value="ANKYRIN REPEAT DOMAIN-CONTAINING PROTEIN 39-RELATED"/>
    <property type="match status" value="1"/>
</dbReference>
<dbReference type="Proteomes" id="UP000587524">
    <property type="component" value="Unassembled WGS sequence"/>
</dbReference>
<dbReference type="InterPro" id="IPR036770">
    <property type="entry name" value="Ankyrin_rpt-contain_sf"/>
</dbReference>
<organism evidence="4 5">
    <name type="scientific">Aminobacter ciceronei</name>
    <dbReference type="NCBI Taxonomy" id="150723"/>
    <lineage>
        <taxon>Bacteria</taxon>
        <taxon>Pseudomonadati</taxon>
        <taxon>Pseudomonadota</taxon>
        <taxon>Alphaproteobacteria</taxon>
        <taxon>Hyphomicrobiales</taxon>
        <taxon>Phyllobacteriaceae</taxon>
        <taxon>Aminobacter</taxon>
    </lineage>
</organism>
<dbReference type="SMART" id="SM00248">
    <property type="entry name" value="ANK"/>
    <property type="match status" value="3"/>
</dbReference>
<dbReference type="PROSITE" id="PS50088">
    <property type="entry name" value="ANK_REPEAT"/>
    <property type="match status" value="1"/>
</dbReference>
<keyword evidence="5" id="KW-1185">Reference proteome</keyword>
<reference evidence="4 5" key="1">
    <citation type="submission" date="2020-08" db="EMBL/GenBank/DDBJ databases">
        <title>Genomic Encyclopedia of Type Strains, Phase IV (KMG-IV): sequencing the most valuable type-strain genomes for metagenomic binning, comparative biology and taxonomic classification.</title>
        <authorList>
            <person name="Goeker M."/>
        </authorList>
    </citation>
    <scope>NUCLEOTIDE SEQUENCE [LARGE SCALE GENOMIC DNA]</scope>
    <source>
        <strain evidence="4 5">DSM 17455</strain>
    </source>
</reference>
<dbReference type="Pfam" id="PF12796">
    <property type="entry name" value="Ank_2"/>
    <property type="match status" value="1"/>
</dbReference>
<proteinExistence type="predicted"/>
<keyword evidence="1" id="KW-0677">Repeat</keyword>
<dbReference type="PANTHER" id="PTHR24171:SF8">
    <property type="entry name" value="BRCA1-ASSOCIATED RING DOMAIN PROTEIN 1"/>
    <property type="match status" value="1"/>
</dbReference>
<dbReference type="SUPFAM" id="SSF48403">
    <property type="entry name" value="Ankyrin repeat"/>
    <property type="match status" value="1"/>
</dbReference>
<dbReference type="PROSITE" id="PS50297">
    <property type="entry name" value="ANK_REP_REGION"/>
    <property type="match status" value="1"/>
</dbReference>